<name>T0YK59_9ZZZZ</name>
<dbReference type="GO" id="GO:0016485">
    <property type="term" value="P:protein processing"/>
    <property type="evidence" value="ECO:0007669"/>
    <property type="project" value="TreeGrafter"/>
</dbReference>
<evidence type="ECO:0000256" key="4">
    <source>
        <dbReference type="ARBA" id="ARBA00022723"/>
    </source>
</evidence>
<dbReference type="EC" id="3.4.24.11" evidence="9"/>
<dbReference type="InterPro" id="IPR042089">
    <property type="entry name" value="Peptidase_M13_dom_2"/>
</dbReference>
<dbReference type="GO" id="GO:0005886">
    <property type="term" value="C:plasma membrane"/>
    <property type="evidence" value="ECO:0007669"/>
    <property type="project" value="TreeGrafter"/>
</dbReference>
<keyword evidence="6" id="KW-0862">Zinc</keyword>
<proteinExistence type="inferred from homology"/>
<evidence type="ECO:0000256" key="5">
    <source>
        <dbReference type="ARBA" id="ARBA00022801"/>
    </source>
</evidence>
<comment type="caution">
    <text evidence="9">The sequence shown here is derived from an EMBL/GenBank/DDBJ whole genome shotgun (WGS) entry which is preliminary data.</text>
</comment>
<evidence type="ECO:0000256" key="1">
    <source>
        <dbReference type="ARBA" id="ARBA00001947"/>
    </source>
</evidence>
<keyword evidence="3" id="KW-0645">Protease</keyword>
<evidence type="ECO:0000256" key="3">
    <source>
        <dbReference type="ARBA" id="ARBA00022670"/>
    </source>
</evidence>
<comment type="similarity">
    <text evidence="2">Belongs to the peptidase M13 family.</text>
</comment>
<protein>
    <submittedName>
        <fullName evidence="9">Peptidase M13 domain protein</fullName>
        <ecNumber evidence="9">3.4.24.11</ecNumber>
    </submittedName>
</protein>
<keyword evidence="7" id="KW-0482">Metalloprotease</keyword>
<reference evidence="9" key="1">
    <citation type="submission" date="2013-08" db="EMBL/GenBank/DDBJ databases">
        <authorList>
            <person name="Mendez C."/>
            <person name="Richter M."/>
            <person name="Ferrer M."/>
            <person name="Sanchez J."/>
        </authorList>
    </citation>
    <scope>NUCLEOTIDE SEQUENCE</scope>
</reference>
<reference evidence="9" key="2">
    <citation type="journal article" date="2014" name="ISME J.">
        <title>Microbial stratification in low pH oxic and suboxic macroscopic growths along an acid mine drainage.</title>
        <authorList>
            <person name="Mendez-Garcia C."/>
            <person name="Mesa V."/>
            <person name="Sprenger R.R."/>
            <person name="Richter M."/>
            <person name="Diez M.S."/>
            <person name="Solano J."/>
            <person name="Bargiela R."/>
            <person name="Golyshina O.V."/>
            <person name="Manteca A."/>
            <person name="Ramos J.L."/>
            <person name="Gallego J.R."/>
            <person name="Llorente I."/>
            <person name="Martins Dos Santos V.A."/>
            <person name="Jensen O.N."/>
            <person name="Pelaez A.I."/>
            <person name="Sanchez J."/>
            <person name="Ferrer M."/>
        </authorList>
    </citation>
    <scope>NUCLEOTIDE SEQUENCE</scope>
</reference>
<feature type="non-terminal residue" evidence="9">
    <location>
        <position position="1"/>
    </location>
</feature>
<dbReference type="Pfam" id="PF05649">
    <property type="entry name" value="Peptidase_M13_N"/>
    <property type="match status" value="1"/>
</dbReference>
<dbReference type="InterPro" id="IPR008753">
    <property type="entry name" value="Peptidase_M13_N"/>
</dbReference>
<gene>
    <name evidence="9" type="ORF">B1A_18986</name>
</gene>
<dbReference type="InterPro" id="IPR000718">
    <property type="entry name" value="Peptidase_M13"/>
</dbReference>
<feature type="domain" description="Peptidase M13 N-terminal" evidence="8">
    <location>
        <begin position="3"/>
        <end position="71"/>
    </location>
</feature>
<dbReference type="Gene3D" id="1.10.1380.10">
    <property type="entry name" value="Neutral endopeptidase , domain2"/>
    <property type="match status" value="1"/>
</dbReference>
<evidence type="ECO:0000256" key="7">
    <source>
        <dbReference type="ARBA" id="ARBA00023049"/>
    </source>
</evidence>
<dbReference type="Gene3D" id="3.40.390.10">
    <property type="entry name" value="Collagenase (Catalytic Domain)"/>
    <property type="match status" value="1"/>
</dbReference>
<dbReference type="EMBL" id="AUZX01014007">
    <property type="protein sequence ID" value="EQD33528.1"/>
    <property type="molecule type" value="Genomic_DNA"/>
</dbReference>
<evidence type="ECO:0000259" key="8">
    <source>
        <dbReference type="Pfam" id="PF05649"/>
    </source>
</evidence>
<comment type="cofactor">
    <cofactor evidence="1">
        <name>Zn(2+)</name>
        <dbReference type="ChEBI" id="CHEBI:29105"/>
    </cofactor>
</comment>
<dbReference type="PANTHER" id="PTHR11733:SF167">
    <property type="entry name" value="FI17812P1-RELATED"/>
    <property type="match status" value="1"/>
</dbReference>
<keyword evidence="4" id="KW-0479">Metal-binding</keyword>
<dbReference type="GO" id="GO:0004222">
    <property type="term" value="F:metalloendopeptidase activity"/>
    <property type="evidence" value="ECO:0007669"/>
    <property type="project" value="UniProtKB-EC"/>
</dbReference>
<dbReference type="SUPFAM" id="SSF55486">
    <property type="entry name" value="Metalloproteases ('zincins'), catalytic domain"/>
    <property type="match status" value="1"/>
</dbReference>
<dbReference type="InterPro" id="IPR018497">
    <property type="entry name" value="Peptidase_M13_C"/>
</dbReference>
<dbReference type="PANTHER" id="PTHR11733">
    <property type="entry name" value="ZINC METALLOPROTEASE FAMILY M13 NEPRILYSIN-RELATED"/>
    <property type="match status" value="1"/>
</dbReference>
<dbReference type="GO" id="GO:0046872">
    <property type="term" value="F:metal ion binding"/>
    <property type="evidence" value="ECO:0007669"/>
    <property type="project" value="UniProtKB-KW"/>
</dbReference>
<keyword evidence="5 9" id="KW-0378">Hydrolase</keyword>
<accession>T0YK59</accession>
<dbReference type="InterPro" id="IPR024079">
    <property type="entry name" value="MetalloPept_cat_dom_sf"/>
</dbReference>
<dbReference type="AlphaFoldDB" id="T0YK59"/>
<sequence>RALDSAIGFALGQLYVARYFPPSSRERTQAIFDQVRGTFRDRIRLLGWMSETTRAHALEKLDRLGTRIGYPDRWRDYSGLMIDRSSYVANVHRAQAHALAYDLAKIGQPVDPEEWFMTPQTVNAYYHPSKNEMVFPAGILQPSLF</sequence>
<organism evidence="9">
    <name type="scientific">mine drainage metagenome</name>
    <dbReference type="NCBI Taxonomy" id="410659"/>
    <lineage>
        <taxon>unclassified sequences</taxon>
        <taxon>metagenomes</taxon>
        <taxon>ecological metagenomes</taxon>
    </lineage>
</organism>
<evidence type="ECO:0000256" key="2">
    <source>
        <dbReference type="ARBA" id="ARBA00007357"/>
    </source>
</evidence>
<dbReference type="PRINTS" id="PR00786">
    <property type="entry name" value="NEPRILYSIN"/>
</dbReference>
<evidence type="ECO:0000313" key="9">
    <source>
        <dbReference type="EMBL" id="EQD33528.1"/>
    </source>
</evidence>
<dbReference type="PROSITE" id="PS51885">
    <property type="entry name" value="NEPRILYSIN"/>
    <property type="match status" value="1"/>
</dbReference>
<evidence type="ECO:0000256" key="6">
    <source>
        <dbReference type="ARBA" id="ARBA00022833"/>
    </source>
</evidence>